<organism evidence="2 3">
    <name type="scientific">Anopheles maculatus</name>
    <dbReference type="NCBI Taxonomy" id="74869"/>
    <lineage>
        <taxon>Eukaryota</taxon>
        <taxon>Metazoa</taxon>
        <taxon>Ecdysozoa</taxon>
        <taxon>Arthropoda</taxon>
        <taxon>Hexapoda</taxon>
        <taxon>Insecta</taxon>
        <taxon>Pterygota</taxon>
        <taxon>Neoptera</taxon>
        <taxon>Endopterygota</taxon>
        <taxon>Diptera</taxon>
        <taxon>Nematocera</taxon>
        <taxon>Culicoidea</taxon>
        <taxon>Culicidae</taxon>
        <taxon>Anophelinae</taxon>
        <taxon>Anopheles</taxon>
        <taxon>Anopheles maculatus group</taxon>
    </lineage>
</organism>
<reference evidence="2" key="2">
    <citation type="submission" date="2020-05" db="UniProtKB">
        <authorList>
            <consortium name="EnsemblMetazoa"/>
        </authorList>
    </citation>
    <scope>IDENTIFICATION</scope>
    <source>
        <strain evidence="2">maculatus3</strain>
    </source>
</reference>
<protein>
    <submittedName>
        <fullName evidence="2">Uncharacterized protein</fullName>
    </submittedName>
</protein>
<name>A0A182T4T6_9DIPT</name>
<feature type="compositionally biased region" description="Acidic residues" evidence="1">
    <location>
        <begin position="123"/>
        <end position="143"/>
    </location>
</feature>
<sequence length="143" mass="15992">MFPNGFLRFFYPTFSLSQESFIVQDAKSNDLQQMVEKALHHGKKPPRAGKSLGWIGFPVGCGEKMSASAKETVRNLNAQLSELRDITGMDFGWWIIWKVQADGKAAAAAAGDKSATRMKREVDPDDDYYDYEDDDDATDDDEG</sequence>
<evidence type="ECO:0000256" key="1">
    <source>
        <dbReference type="SAM" id="MobiDB-lite"/>
    </source>
</evidence>
<dbReference type="Gene3D" id="3.30.70.1040">
    <property type="entry name" value="Dystroglycan, domain 2"/>
    <property type="match status" value="1"/>
</dbReference>
<dbReference type="InterPro" id="IPR027468">
    <property type="entry name" value="Alpha-dystroglycan_domain_2"/>
</dbReference>
<dbReference type="VEuPathDB" id="VectorBase:AMAM019639"/>
<dbReference type="EnsemblMetazoa" id="AMAM019639-RA">
    <property type="protein sequence ID" value="AMAM019639-PA"/>
    <property type="gene ID" value="AMAM019639"/>
</dbReference>
<reference evidence="3" key="1">
    <citation type="submission" date="2013-09" db="EMBL/GenBank/DDBJ databases">
        <title>The Genome Sequence of Anopheles maculatus species B.</title>
        <authorList>
            <consortium name="The Broad Institute Genomics Platform"/>
            <person name="Neafsey D.E."/>
            <person name="Besansky N."/>
            <person name="Howell P."/>
            <person name="Walton C."/>
            <person name="Young S.K."/>
            <person name="Zeng Q."/>
            <person name="Gargeya S."/>
            <person name="Fitzgerald M."/>
            <person name="Haas B."/>
            <person name="Abouelleil A."/>
            <person name="Allen A.W."/>
            <person name="Alvarado L."/>
            <person name="Arachchi H.M."/>
            <person name="Berlin A.M."/>
            <person name="Chapman S.B."/>
            <person name="Gainer-Dewar J."/>
            <person name="Goldberg J."/>
            <person name="Griggs A."/>
            <person name="Gujja S."/>
            <person name="Hansen M."/>
            <person name="Howarth C."/>
            <person name="Imamovic A."/>
            <person name="Ireland A."/>
            <person name="Larimer J."/>
            <person name="McCowan C."/>
            <person name="Murphy C."/>
            <person name="Pearson M."/>
            <person name="Poon T.W."/>
            <person name="Priest M."/>
            <person name="Roberts A."/>
            <person name="Saif S."/>
            <person name="Shea T."/>
            <person name="Sisk P."/>
            <person name="Sykes S."/>
            <person name="Wortman J."/>
            <person name="Nusbaum C."/>
            <person name="Birren B."/>
        </authorList>
    </citation>
    <scope>NUCLEOTIDE SEQUENCE [LARGE SCALE GENOMIC DNA]</scope>
    <source>
        <strain evidence="3">maculatus3</strain>
    </source>
</reference>
<feature type="region of interest" description="Disordered" evidence="1">
    <location>
        <begin position="108"/>
        <end position="143"/>
    </location>
</feature>
<dbReference type="Proteomes" id="UP000075901">
    <property type="component" value="Unassembled WGS sequence"/>
</dbReference>
<proteinExistence type="predicted"/>
<accession>A0A182T4T6</accession>
<dbReference type="AlphaFoldDB" id="A0A182T4T6"/>
<keyword evidence="3" id="KW-1185">Reference proteome</keyword>
<evidence type="ECO:0000313" key="3">
    <source>
        <dbReference type="Proteomes" id="UP000075901"/>
    </source>
</evidence>
<evidence type="ECO:0000313" key="2">
    <source>
        <dbReference type="EnsemblMetazoa" id="AMAM019639-PA"/>
    </source>
</evidence>